<keyword evidence="4" id="KW-0812">Transmembrane</keyword>
<reference evidence="7" key="1">
    <citation type="submission" date="2025-08" db="UniProtKB">
        <authorList>
            <consortium name="RefSeq"/>
        </authorList>
    </citation>
    <scope>IDENTIFICATION</scope>
    <source>
        <tissue evidence="7">Young leaves</tissue>
    </source>
</reference>
<dbReference type="Pfam" id="PF03810">
    <property type="entry name" value="IBN_N"/>
    <property type="match status" value="1"/>
</dbReference>
<dbReference type="Proteomes" id="UP000504608">
    <property type="component" value="Unplaced"/>
</dbReference>
<evidence type="ECO:0000256" key="1">
    <source>
        <dbReference type="ARBA" id="ARBA00004123"/>
    </source>
</evidence>
<dbReference type="InterPro" id="IPR013598">
    <property type="entry name" value="Exportin-1/Importin-b-like"/>
</dbReference>
<dbReference type="PROSITE" id="PS50166">
    <property type="entry name" value="IMPORTIN_B_NT"/>
    <property type="match status" value="1"/>
</dbReference>
<dbReference type="PANTHER" id="PTHR10997:SF9">
    <property type="entry name" value="IMPORTIN-9"/>
    <property type="match status" value="1"/>
</dbReference>
<dbReference type="AlphaFoldDB" id="A0A6J1HUP2"/>
<keyword evidence="2" id="KW-0813">Transport</keyword>
<dbReference type="GeneID" id="111467640"/>
<dbReference type="InterPro" id="IPR011989">
    <property type="entry name" value="ARM-like"/>
</dbReference>
<evidence type="ECO:0000256" key="2">
    <source>
        <dbReference type="ARBA" id="ARBA00022448"/>
    </source>
</evidence>
<dbReference type="SMART" id="SM00913">
    <property type="entry name" value="IBN_N"/>
    <property type="match status" value="1"/>
</dbReference>
<evidence type="ECO:0000259" key="5">
    <source>
        <dbReference type="PROSITE" id="PS50166"/>
    </source>
</evidence>
<name>A0A6J1HUP2_CUCMA</name>
<keyword evidence="4" id="KW-0472">Membrane</keyword>
<evidence type="ECO:0000256" key="4">
    <source>
        <dbReference type="SAM" id="Phobius"/>
    </source>
</evidence>
<sequence length="209" mass="23628">MSYTYVSVLYEDQEQIKFSGFGVALSKVTANMELPVGLRQLAAVLLKQFIKKHWQEGDELFEHPAVSDDDKAVIRKLLLLTLDDSHTKICTAISMAVASIAIYDWPEEWPELLPYLLNLMNNRINMNGVHGGLRCLALLSGELDCEMIPRLVPALFPHLFSIVSSPEGLMILQIFGVESIVFSLLLLQVGLQLWNKVRPRHCQHFGLRL</sequence>
<evidence type="ECO:0000313" key="6">
    <source>
        <dbReference type="Proteomes" id="UP000504608"/>
    </source>
</evidence>
<protein>
    <submittedName>
        <fullName evidence="7">Importin-9-like isoform X1</fullName>
    </submittedName>
</protein>
<comment type="subcellular location">
    <subcellularLocation>
        <location evidence="1">Nucleus</location>
    </subcellularLocation>
</comment>
<dbReference type="Pfam" id="PF08389">
    <property type="entry name" value="Xpo1"/>
    <property type="match status" value="1"/>
</dbReference>
<dbReference type="SUPFAM" id="SSF48371">
    <property type="entry name" value="ARM repeat"/>
    <property type="match status" value="1"/>
</dbReference>
<dbReference type="OrthoDB" id="431626at2759"/>
<accession>A0A6J1HUP2</accession>
<keyword evidence="6" id="KW-1185">Reference proteome</keyword>
<dbReference type="Gene3D" id="1.25.10.10">
    <property type="entry name" value="Leucine-rich Repeat Variant"/>
    <property type="match status" value="1"/>
</dbReference>
<keyword evidence="3" id="KW-0539">Nucleus</keyword>
<gene>
    <name evidence="7" type="primary">LOC111467640</name>
</gene>
<dbReference type="GO" id="GO:0005829">
    <property type="term" value="C:cytosol"/>
    <property type="evidence" value="ECO:0007669"/>
    <property type="project" value="TreeGrafter"/>
</dbReference>
<dbReference type="GO" id="GO:0006606">
    <property type="term" value="P:protein import into nucleus"/>
    <property type="evidence" value="ECO:0007669"/>
    <property type="project" value="TreeGrafter"/>
</dbReference>
<feature type="domain" description="Importin N-terminal" evidence="5">
    <location>
        <begin position="20"/>
        <end position="84"/>
    </location>
</feature>
<keyword evidence="4" id="KW-1133">Transmembrane helix</keyword>
<dbReference type="GO" id="GO:0031267">
    <property type="term" value="F:small GTPase binding"/>
    <property type="evidence" value="ECO:0007669"/>
    <property type="project" value="InterPro"/>
</dbReference>
<proteinExistence type="predicted"/>
<dbReference type="KEGG" id="cmax:111467640"/>
<dbReference type="PANTHER" id="PTHR10997">
    <property type="entry name" value="IMPORTIN-7, 8, 11"/>
    <property type="match status" value="1"/>
</dbReference>
<dbReference type="InterPro" id="IPR016024">
    <property type="entry name" value="ARM-type_fold"/>
</dbReference>
<organism evidence="6 7">
    <name type="scientific">Cucurbita maxima</name>
    <name type="common">Pumpkin</name>
    <name type="synonym">Winter squash</name>
    <dbReference type="NCBI Taxonomy" id="3661"/>
    <lineage>
        <taxon>Eukaryota</taxon>
        <taxon>Viridiplantae</taxon>
        <taxon>Streptophyta</taxon>
        <taxon>Embryophyta</taxon>
        <taxon>Tracheophyta</taxon>
        <taxon>Spermatophyta</taxon>
        <taxon>Magnoliopsida</taxon>
        <taxon>eudicotyledons</taxon>
        <taxon>Gunneridae</taxon>
        <taxon>Pentapetalae</taxon>
        <taxon>rosids</taxon>
        <taxon>fabids</taxon>
        <taxon>Cucurbitales</taxon>
        <taxon>Cucurbitaceae</taxon>
        <taxon>Cucurbiteae</taxon>
        <taxon>Cucurbita</taxon>
    </lineage>
</organism>
<dbReference type="RefSeq" id="XP_022968376.1">
    <property type="nucleotide sequence ID" value="XM_023112608.1"/>
</dbReference>
<feature type="transmembrane region" description="Helical" evidence="4">
    <location>
        <begin position="170"/>
        <end position="191"/>
    </location>
</feature>
<dbReference type="GO" id="GO:0005635">
    <property type="term" value="C:nuclear envelope"/>
    <property type="evidence" value="ECO:0007669"/>
    <property type="project" value="TreeGrafter"/>
</dbReference>
<dbReference type="InterPro" id="IPR001494">
    <property type="entry name" value="Importin-beta_N"/>
</dbReference>
<evidence type="ECO:0000313" key="7">
    <source>
        <dbReference type="RefSeq" id="XP_022968376.1"/>
    </source>
</evidence>
<evidence type="ECO:0000256" key="3">
    <source>
        <dbReference type="ARBA" id="ARBA00023242"/>
    </source>
</evidence>